<evidence type="ECO:0000256" key="3">
    <source>
        <dbReference type="ARBA" id="ARBA00023163"/>
    </source>
</evidence>
<name>A0A7G5GVB7_9BACT</name>
<keyword evidence="1" id="KW-0805">Transcription regulation</keyword>
<dbReference type="InterPro" id="IPR018060">
    <property type="entry name" value="HTH_AraC"/>
</dbReference>
<dbReference type="GO" id="GO:0003700">
    <property type="term" value="F:DNA-binding transcription factor activity"/>
    <property type="evidence" value="ECO:0007669"/>
    <property type="project" value="InterPro"/>
</dbReference>
<gene>
    <name evidence="6" type="ORF">H3H32_33770</name>
</gene>
<dbReference type="PRINTS" id="PR00032">
    <property type="entry name" value="HTHARAC"/>
</dbReference>
<organism evidence="6 7">
    <name type="scientific">Spirosoma foliorum</name>
    <dbReference type="NCBI Taxonomy" id="2710596"/>
    <lineage>
        <taxon>Bacteria</taxon>
        <taxon>Pseudomonadati</taxon>
        <taxon>Bacteroidota</taxon>
        <taxon>Cytophagia</taxon>
        <taxon>Cytophagales</taxon>
        <taxon>Cytophagaceae</taxon>
        <taxon>Spirosoma</taxon>
    </lineage>
</organism>
<reference evidence="6 7" key="1">
    <citation type="submission" date="2020-07" db="EMBL/GenBank/DDBJ databases">
        <title>Spirosoma foliorum sp. nov., isolated from the leaves on the Nejang mountain Korea, Republic of.</title>
        <authorList>
            <person name="Ho H."/>
            <person name="Lee Y.-J."/>
            <person name="Nurcahyanto D.-A."/>
            <person name="Kim S.-G."/>
        </authorList>
    </citation>
    <scope>NUCLEOTIDE SEQUENCE [LARGE SCALE GENOMIC DNA]</scope>
    <source>
        <strain evidence="6 7">PL0136</strain>
    </source>
</reference>
<evidence type="ECO:0000313" key="6">
    <source>
        <dbReference type="EMBL" id="QMW02809.1"/>
    </source>
</evidence>
<dbReference type="AlphaFoldDB" id="A0A7G5GVB7"/>
<evidence type="ECO:0000256" key="1">
    <source>
        <dbReference type="ARBA" id="ARBA00023015"/>
    </source>
</evidence>
<feature type="domain" description="HTH araC/xylS-type" evidence="5">
    <location>
        <begin position="189"/>
        <end position="287"/>
    </location>
</feature>
<dbReference type="GO" id="GO:0043565">
    <property type="term" value="F:sequence-specific DNA binding"/>
    <property type="evidence" value="ECO:0007669"/>
    <property type="project" value="InterPro"/>
</dbReference>
<dbReference type="SUPFAM" id="SSF46689">
    <property type="entry name" value="Homeodomain-like"/>
    <property type="match status" value="2"/>
</dbReference>
<keyword evidence="7" id="KW-1185">Reference proteome</keyword>
<dbReference type="PROSITE" id="PS00041">
    <property type="entry name" value="HTH_ARAC_FAMILY_1"/>
    <property type="match status" value="1"/>
</dbReference>
<feature type="region of interest" description="Disordered" evidence="4">
    <location>
        <begin position="280"/>
        <end position="300"/>
    </location>
</feature>
<dbReference type="InterPro" id="IPR009057">
    <property type="entry name" value="Homeodomain-like_sf"/>
</dbReference>
<keyword evidence="3" id="KW-0804">Transcription</keyword>
<dbReference type="InterPro" id="IPR054015">
    <property type="entry name" value="ExsA-like_N"/>
</dbReference>
<dbReference type="Pfam" id="PF12833">
    <property type="entry name" value="HTH_18"/>
    <property type="match status" value="1"/>
</dbReference>
<evidence type="ECO:0000313" key="7">
    <source>
        <dbReference type="Proteomes" id="UP000515369"/>
    </source>
</evidence>
<accession>A0A7G5GVB7</accession>
<dbReference type="InterPro" id="IPR050204">
    <property type="entry name" value="AraC_XylS_family_regulators"/>
</dbReference>
<keyword evidence="2" id="KW-0238">DNA-binding</keyword>
<dbReference type="EMBL" id="CP059732">
    <property type="protein sequence ID" value="QMW02809.1"/>
    <property type="molecule type" value="Genomic_DNA"/>
</dbReference>
<protein>
    <submittedName>
        <fullName evidence="6">Helix-turn-helix transcriptional regulator</fullName>
    </submittedName>
</protein>
<dbReference type="PROSITE" id="PS01124">
    <property type="entry name" value="HTH_ARAC_FAMILY_2"/>
    <property type="match status" value="1"/>
</dbReference>
<evidence type="ECO:0000256" key="2">
    <source>
        <dbReference type="ARBA" id="ARBA00023125"/>
    </source>
</evidence>
<dbReference type="RefSeq" id="WP_182460103.1">
    <property type="nucleotide sequence ID" value="NZ_CP059732.1"/>
</dbReference>
<dbReference type="InterPro" id="IPR018062">
    <property type="entry name" value="HTH_AraC-typ_CS"/>
</dbReference>
<dbReference type="PANTHER" id="PTHR46796">
    <property type="entry name" value="HTH-TYPE TRANSCRIPTIONAL ACTIVATOR RHAS-RELATED"/>
    <property type="match status" value="1"/>
</dbReference>
<sequence length="300" mass="34485">MKIIKTPSDYRMGPNLHNMIELTGVSLVESCANAHDKKAKIFLEDHLLLFVLEGTHHIRWGTQSVSVGKHQMVLLKKHTYFESHKVGNPDNQFAYESMMFFLKDGFLTEFVRQTSLEADISKSDSEITVKDFGSRMLKFLESLHPYFRDPEEINEQLFKLKMLELLYDLAVTDKQLLAQLTTLEREFVADLSQVIEANYLKDLSLQQLATLAGRSLSSFRRDFQRIYLAQPAQWLKQKKLEKALDLLLHTRLPISDVGRQVGITNSAHFTRVYKQHFGQTPSQARSLPGKKVVDANEQNS</sequence>
<dbReference type="SMART" id="SM00342">
    <property type="entry name" value="HTH_ARAC"/>
    <property type="match status" value="1"/>
</dbReference>
<evidence type="ECO:0000256" key="4">
    <source>
        <dbReference type="SAM" id="MobiDB-lite"/>
    </source>
</evidence>
<evidence type="ECO:0000259" key="5">
    <source>
        <dbReference type="PROSITE" id="PS01124"/>
    </source>
</evidence>
<dbReference type="Pfam" id="PF22200">
    <property type="entry name" value="ExsA_N"/>
    <property type="match status" value="1"/>
</dbReference>
<dbReference type="KEGG" id="sfol:H3H32_33770"/>
<dbReference type="InterPro" id="IPR020449">
    <property type="entry name" value="Tscrpt_reg_AraC-type_HTH"/>
</dbReference>
<dbReference type="Proteomes" id="UP000515369">
    <property type="component" value="Chromosome"/>
</dbReference>
<dbReference type="Gene3D" id="1.10.10.60">
    <property type="entry name" value="Homeodomain-like"/>
    <property type="match status" value="1"/>
</dbReference>
<proteinExistence type="predicted"/>